<sequence>FSERPRITVRRPLRDAPPRRGRRAWACPSSGGGERSRRWRGRGGTTDGGAGARGVEGAATRQDQAARRPEPGRRSRFGLP</sequence>
<feature type="region of interest" description="Disordered" evidence="1">
    <location>
        <begin position="1"/>
        <end position="80"/>
    </location>
</feature>
<accession>A0ABN9USL4</accession>
<dbReference type="Proteomes" id="UP001189429">
    <property type="component" value="Unassembled WGS sequence"/>
</dbReference>
<evidence type="ECO:0000313" key="2">
    <source>
        <dbReference type="EMBL" id="CAK0863041.1"/>
    </source>
</evidence>
<feature type="compositionally biased region" description="Basic and acidic residues" evidence="1">
    <location>
        <begin position="1"/>
        <end position="18"/>
    </location>
</feature>
<comment type="caution">
    <text evidence="2">The sequence shown here is derived from an EMBL/GenBank/DDBJ whole genome shotgun (WGS) entry which is preliminary data.</text>
</comment>
<feature type="non-terminal residue" evidence="2">
    <location>
        <position position="1"/>
    </location>
</feature>
<evidence type="ECO:0000256" key="1">
    <source>
        <dbReference type="SAM" id="MobiDB-lite"/>
    </source>
</evidence>
<evidence type="ECO:0000313" key="3">
    <source>
        <dbReference type="Proteomes" id="UP001189429"/>
    </source>
</evidence>
<gene>
    <name evidence="2" type="ORF">PCOR1329_LOCUS51305</name>
</gene>
<reference evidence="2" key="1">
    <citation type="submission" date="2023-10" db="EMBL/GenBank/DDBJ databases">
        <authorList>
            <person name="Chen Y."/>
            <person name="Shah S."/>
            <person name="Dougan E. K."/>
            <person name="Thang M."/>
            <person name="Chan C."/>
        </authorList>
    </citation>
    <scope>NUCLEOTIDE SEQUENCE [LARGE SCALE GENOMIC DNA]</scope>
</reference>
<organism evidence="2 3">
    <name type="scientific">Prorocentrum cordatum</name>
    <dbReference type="NCBI Taxonomy" id="2364126"/>
    <lineage>
        <taxon>Eukaryota</taxon>
        <taxon>Sar</taxon>
        <taxon>Alveolata</taxon>
        <taxon>Dinophyceae</taxon>
        <taxon>Prorocentrales</taxon>
        <taxon>Prorocentraceae</taxon>
        <taxon>Prorocentrum</taxon>
    </lineage>
</organism>
<keyword evidence="3" id="KW-1185">Reference proteome</keyword>
<dbReference type="EMBL" id="CAUYUJ010016222">
    <property type="protein sequence ID" value="CAK0863041.1"/>
    <property type="molecule type" value="Genomic_DNA"/>
</dbReference>
<feature type="non-terminal residue" evidence="2">
    <location>
        <position position="80"/>
    </location>
</feature>
<feature type="compositionally biased region" description="Basic and acidic residues" evidence="1">
    <location>
        <begin position="64"/>
        <end position="73"/>
    </location>
</feature>
<proteinExistence type="predicted"/>
<feature type="compositionally biased region" description="Gly residues" evidence="1">
    <location>
        <begin position="42"/>
        <end position="54"/>
    </location>
</feature>
<protein>
    <submittedName>
        <fullName evidence="2">Uncharacterized protein</fullName>
    </submittedName>
</protein>
<name>A0ABN9USL4_9DINO</name>